<feature type="transmembrane region" description="Helical" evidence="1">
    <location>
        <begin position="120"/>
        <end position="145"/>
    </location>
</feature>
<dbReference type="Proteomes" id="UP000218165">
    <property type="component" value="Chromosome"/>
</dbReference>
<dbReference type="GO" id="GO:0043164">
    <property type="term" value="P:Gram-negative-bacterium-type cell wall biogenesis"/>
    <property type="evidence" value="ECO:0007669"/>
    <property type="project" value="TreeGrafter"/>
</dbReference>
<sequence length="338" mass="36119">MLGALIGAAFWWGLYLLVFHRDRRRVRNGVMLLIALYSSLSALALLVETTLPLGDLLVLGVVLLELLGALGLGVFMVWNGLTMVRREGRSLGNLLSGLAGLALLGAPVAAAALLATLTPLGLGAGALLALISLHMGLAFLVFLCASVPYQLFPRKLPTEGVIVHGSGLVRGRVSRLLRNRLDRAVAERERLLGLGLDPLLVPSGGQGADEPRTEGAAMAQYLVEEAGVPEDRVRAETASRTTEENLTLSHSILEDAGIEGPYIVTTSRYHAFRAALLARSLGYEDEAVGGPTTFYYVPSATLREFLAVLSYRRVWLAVSFLPALGVVALLVRAVTLYA</sequence>
<evidence type="ECO:0000313" key="3">
    <source>
        <dbReference type="EMBL" id="ATG52840.1"/>
    </source>
</evidence>
<feature type="transmembrane region" description="Helical" evidence="1">
    <location>
        <begin position="90"/>
        <end position="114"/>
    </location>
</feature>
<dbReference type="PANTHER" id="PTHR30336">
    <property type="entry name" value="INNER MEMBRANE PROTEIN, PROBABLE PERMEASE"/>
    <property type="match status" value="1"/>
</dbReference>
<dbReference type="KEGG" id="brz:CFK38_15875"/>
<dbReference type="AlphaFoldDB" id="A0A291GRU6"/>
<feature type="transmembrane region" description="Helical" evidence="1">
    <location>
        <begin position="30"/>
        <end position="51"/>
    </location>
</feature>
<keyword evidence="4" id="KW-1185">Reference proteome</keyword>
<accession>A0A291GRU6</accession>
<dbReference type="CDD" id="cd06259">
    <property type="entry name" value="YdcF-like"/>
    <property type="match status" value="1"/>
</dbReference>
<dbReference type="RefSeq" id="WP_096803949.1">
    <property type="nucleotide sequence ID" value="NZ_CP023563.1"/>
</dbReference>
<dbReference type="Pfam" id="PF02698">
    <property type="entry name" value="DUF218"/>
    <property type="match status" value="1"/>
</dbReference>
<dbReference type="EMBL" id="CP023563">
    <property type="protein sequence ID" value="ATG52840.1"/>
    <property type="molecule type" value="Genomic_DNA"/>
</dbReference>
<dbReference type="InterPro" id="IPR014729">
    <property type="entry name" value="Rossmann-like_a/b/a_fold"/>
</dbReference>
<evidence type="ECO:0000313" key="4">
    <source>
        <dbReference type="Proteomes" id="UP000218165"/>
    </source>
</evidence>
<feature type="transmembrane region" description="Helical" evidence="1">
    <location>
        <begin position="57"/>
        <end position="78"/>
    </location>
</feature>
<keyword evidence="1" id="KW-1133">Transmembrane helix</keyword>
<dbReference type="GO" id="GO:0000270">
    <property type="term" value="P:peptidoglycan metabolic process"/>
    <property type="evidence" value="ECO:0007669"/>
    <property type="project" value="TreeGrafter"/>
</dbReference>
<dbReference type="Gene3D" id="3.40.50.620">
    <property type="entry name" value="HUPs"/>
    <property type="match status" value="1"/>
</dbReference>
<dbReference type="InterPro" id="IPR003848">
    <property type="entry name" value="DUF218"/>
</dbReference>
<dbReference type="PANTHER" id="PTHR30336:SF4">
    <property type="entry name" value="ENVELOPE BIOGENESIS FACTOR ELYC"/>
    <property type="match status" value="1"/>
</dbReference>
<name>A0A291GRU6_9MICO</name>
<dbReference type="InterPro" id="IPR051599">
    <property type="entry name" value="Cell_Envelope_Assoc"/>
</dbReference>
<dbReference type="OrthoDB" id="9782395at2"/>
<feature type="transmembrane region" description="Helical" evidence="1">
    <location>
        <begin position="314"/>
        <end position="337"/>
    </location>
</feature>
<dbReference type="GO" id="GO:0005886">
    <property type="term" value="C:plasma membrane"/>
    <property type="evidence" value="ECO:0007669"/>
    <property type="project" value="TreeGrafter"/>
</dbReference>
<protein>
    <recommendedName>
        <fullName evidence="2">DUF218 domain-containing protein</fullName>
    </recommendedName>
</protein>
<proteinExistence type="predicted"/>
<feature type="domain" description="DUF218" evidence="2">
    <location>
        <begin position="160"/>
        <end position="297"/>
    </location>
</feature>
<gene>
    <name evidence="3" type="ORF">CFK38_15875</name>
</gene>
<evidence type="ECO:0000256" key="1">
    <source>
        <dbReference type="SAM" id="Phobius"/>
    </source>
</evidence>
<reference evidence="4" key="1">
    <citation type="submission" date="2017-09" db="EMBL/GenBank/DDBJ databases">
        <title>Brachybacterium sp. VM2412.</title>
        <authorList>
            <person name="Tak E.J."/>
            <person name="Bae J.-W."/>
        </authorList>
    </citation>
    <scope>NUCLEOTIDE SEQUENCE [LARGE SCALE GENOMIC DNA]</scope>
    <source>
        <strain evidence="4">VM2412</strain>
    </source>
</reference>
<keyword evidence="1" id="KW-0812">Transmembrane</keyword>
<keyword evidence="1" id="KW-0472">Membrane</keyword>
<organism evidence="3 4">
    <name type="scientific">Brachybacterium vulturis</name>
    <dbReference type="NCBI Taxonomy" id="2017484"/>
    <lineage>
        <taxon>Bacteria</taxon>
        <taxon>Bacillati</taxon>
        <taxon>Actinomycetota</taxon>
        <taxon>Actinomycetes</taxon>
        <taxon>Micrococcales</taxon>
        <taxon>Dermabacteraceae</taxon>
        <taxon>Brachybacterium</taxon>
    </lineage>
</organism>
<evidence type="ECO:0000259" key="2">
    <source>
        <dbReference type="Pfam" id="PF02698"/>
    </source>
</evidence>